<dbReference type="AlphaFoldDB" id="A0A9D1CQU0"/>
<proteinExistence type="inferred from homology"/>
<comment type="pathway">
    <text evidence="1 8">Amino-acid biosynthesis; L-histidine biosynthesis; L-histidine from 5-phospho-alpha-D-ribose 1-diphosphate: step 8/9.</text>
</comment>
<dbReference type="PANTHER" id="PTHR21039:SF0">
    <property type="entry name" value="HISTIDINOL-PHOSPHATASE"/>
    <property type="match status" value="1"/>
</dbReference>
<dbReference type="InterPro" id="IPR016195">
    <property type="entry name" value="Pol/histidinol_Pase-like"/>
</dbReference>
<evidence type="ECO:0000256" key="1">
    <source>
        <dbReference type="ARBA" id="ARBA00004970"/>
    </source>
</evidence>
<accession>A0A9D1CQU0</accession>
<evidence type="ECO:0000256" key="7">
    <source>
        <dbReference type="ARBA" id="ARBA00049158"/>
    </source>
</evidence>
<dbReference type="NCBIfam" id="TIGR01856">
    <property type="entry name" value="hisJ_fam"/>
    <property type="match status" value="1"/>
</dbReference>
<keyword evidence="5 8" id="KW-0378">Hydrolase</keyword>
<evidence type="ECO:0000256" key="2">
    <source>
        <dbReference type="ARBA" id="ARBA00009152"/>
    </source>
</evidence>
<evidence type="ECO:0000259" key="9">
    <source>
        <dbReference type="Pfam" id="PF02811"/>
    </source>
</evidence>
<comment type="catalytic activity">
    <reaction evidence="7 8">
        <text>L-histidinol phosphate + H2O = L-histidinol + phosphate</text>
        <dbReference type="Rhea" id="RHEA:14465"/>
        <dbReference type="ChEBI" id="CHEBI:15377"/>
        <dbReference type="ChEBI" id="CHEBI:43474"/>
        <dbReference type="ChEBI" id="CHEBI:57699"/>
        <dbReference type="ChEBI" id="CHEBI:57980"/>
        <dbReference type="EC" id="3.1.3.15"/>
    </reaction>
</comment>
<dbReference type="InterPro" id="IPR010140">
    <property type="entry name" value="Histidinol_P_phosphatase_HisJ"/>
</dbReference>
<dbReference type="EC" id="3.1.3.15" evidence="3 8"/>
<evidence type="ECO:0000256" key="3">
    <source>
        <dbReference type="ARBA" id="ARBA00013085"/>
    </source>
</evidence>
<organism evidence="10 11">
    <name type="scientific">Candidatus Onthenecus intestinigallinarum</name>
    <dbReference type="NCBI Taxonomy" id="2840875"/>
    <lineage>
        <taxon>Bacteria</taxon>
        <taxon>Bacillati</taxon>
        <taxon>Bacillota</taxon>
        <taxon>Clostridia</taxon>
        <taxon>Eubacteriales</taxon>
        <taxon>Candidatus Onthenecus</taxon>
    </lineage>
</organism>
<dbReference type="Proteomes" id="UP000886887">
    <property type="component" value="Unassembled WGS sequence"/>
</dbReference>
<gene>
    <name evidence="10" type="ORF">IAB73_04625</name>
</gene>
<sequence>MPWADYHVHSEYSFDSTAELELLCDAARAKGVREFCLTEHIDPGHPDCDQPPDFDAWLRDIARCRAEYPDLCIRTGLEIGDNAARRAEIVQTLDALALDFRLLSLHLVDGLDPYDPAFYEGRTQEQAYRRYVEVKLESVLHFPDYDAVAHLGYCGKFAPYPPALRPLRWRHAPDHIDMLLRHLAQNGKALEINTSGLKETDSPIPGWDILRRFAELGGEFVTLASDAHAPEYLGYRFEDARRIAISAGLKWGVTFERRTPHPYRLEE</sequence>
<comment type="similarity">
    <text evidence="2 8">Belongs to the PHP hydrolase family. HisK subfamily.</text>
</comment>
<keyword evidence="6 8" id="KW-0368">Histidine biosynthesis</keyword>
<evidence type="ECO:0000313" key="11">
    <source>
        <dbReference type="Proteomes" id="UP000886887"/>
    </source>
</evidence>
<dbReference type="SUPFAM" id="SSF89550">
    <property type="entry name" value="PHP domain-like"/>
    <property type="match status" value="1"/>
</dbReference>
<evidence type="ECO:0000256" key="8">
    <source>
        <dbReference type="RuleBase" id="RU366003"/>
    </source>
</evidence>
<keyword evidence="4 8" id="KW-0028">Amino-acid biosynthesis</keyword>
<reference evidence="10" key="1">
    <citation type="submission" date="2020-10" db="EMBL/GenBank/DDBJ databases">
        <authorList>
            <person name="Gilroy R."/>
        </authorList>
    </citation>
    <scope>NUCLEOTIDE SEQUENCE</scope>
    <source>
        <strain evidence="10">ChiSxjej2B14-6234</strain>
    </source>
</reference>
<dbReference type="Gene3D" id="3.20.20.140">
    <property type="entry name" value="Metal-dependent hydrolases"/>
    <property type="match status" value="1"/>
</dbReference>
<dbReference type="InterPro" id="IPR004013">
    <property type="entry name" value="PHP_dom"/>
</dbReference>
<evidence type="ECO:0000256" key="4">
    <source>
        <dbReference type="ARBA" id="ARBA00022605"/>
    </source>
</evidence>
<comment type="caution">
    <text evidence="10">The sequence shown here is derived from an EMBL/GenBank/DDBJ whole genome shotgun (WGS) entry which is preliminary data.</text>
</comment>
<reference evidence="10" key="2">
    <citation type="journal article" date="2021" name="PeerJ">
        <title>Extensive microbial diversity within the chicken gut microbiome revealed by metagenomics and culture.</title>
        <authorList>
            <person name="Gilroy R."/>
            <person name="Ravi A."/>
            <person name="Getino M."/>
            <person name="Pursley I."/>
            <person name="Horton D.L."/>
            <person name="Alikhan N.F."/>
            <person name="Baker D."/>
            <person name="Gharbi K."/>
            <person name="Hall N."/>
            <person name="Watson M."/>
            <person name="Adriaenssens E.M."/>
            <person name="Foster-Nyarko E."/>
            <person name="Jarju S."/>
            <person name="Secka A."/>
            <person name="Antonio M."/>
            <person name="Oren A."/>
            <person name="Chaudhuri R.R."/>
            <person name="La Ragione R."/>
            <person name="Hildebrand F."/>
            <person name="Pallen M.J."/>
        </authorList>
    </citation>
    <scope>NUCLEOTIDE SEQUENCE</scope>
    <source>
        <strain evidence="10">ChiSxjej2B14-6234</strain>
    </source>
</reference>
<protein>
    <recommendedName>
        <fullName evidence="3 8">Histidinol-phosphatase</fullName>
        <shortName evidence="8">HolPase</shortName>
        <ecNumber evidence="3 8">3.1.3.15</ecNumber>
    </recommendedName>
</protein>
<dbReference type="EMBL" id="DVFJ01000013">
    <property type="protein sequence ID" value="HIQ71478.1"/>
    <property type="molecule type" value="Genomic_DNA"/>
</dbReference>
<name>A0A9D1CQU0_9FIRM</name>
<evidence type="ECO:0000256" key="5">
    <source>
        <dbReference type="ARBA" id="ARBA00022801"/>
    </source>
</evidence>
<dbReference type="PANTHER" id="PTHR21039">
    <property type="entry name" value="HISTIDINOL PHOSPHATASE-RELATED"/>
    <property type="match status" value="1"/>
</dbReference>
<evidence type="ECO:0000313" key="10">
    <source>
        <dbReference type="EMBL" id="HIQ71478.1"/>
    </source>
</evidence>
<dbReference type="Pfam" id="PF02811">
    <property type="entry name" value="PHP"/>
    <property type="match status" value="1"/>
</dbReference>
<dbReference type="GO" id="GO:0000105">
    <property type="term" value="P:L-histidine biosynthetic process"/>
    <property type="evidence" value="ECO:0007669"/>
    <property type="project" value="UniProtKB-UniRule"/>
</dbReference>
<feature type="domain" description="PHP" evidence="9">
    <location>
        <begin position="5"/>
        <end position="195"/>
    </location>
</feature>
<dbReference type="GO" id="GO:0005737">
    <property type="term" value="C:cytoplasm"/>
    <property type="evidence" value="ECO:0007669"/>
    <property type="project" value="TreeGrafter"/>
</dbReference>
<dbReference type="GO" id="GO:0004401">
    <property type="term" value="F:histidinol-phosphatase activity"/>
    <property type="evidence" value="ECO:0007669"/>
    <property type="project" value="UniProtKB-UniRule"/>
</dbReference>
<evidence type="ECO:0000256" key="6">
    <source>
        <dbReference type="ARBA" id="ARBA00023102"/>
    </source>
</evidence>